<keyword evidence="13 15" id="KW-0456">Lyase</keyword>
<dbReference type="InterPro" id="IPR044137">
    <property type="entry name" value="AcnA_IRP_Swivel"/>
</dbReference>
<dbReference type="RefSeq" id="WP_010807379.1">
    <property type="nucleotide sequence ID" value="NZ_CABPSJ010000003.1"/>
</dbReference>
<comment type="similarity">
    <text evidence="5 15">Belongs to the aconitase/IPM isomerase family.</text>
</comment>
<dbReference type="InterPro" id="IPR015928">
    <property type="entry name" value="Aconitase/3IPM_dehydase_swvl"/>
</dbReference>
<keyword evidence="9" id="KW-0479">Metal-binding</keyword>
<evidence type="ECO:0000313" key="19">
    <source>
        <dbReference type="Proteomes" id="UP000337189"/>
    </source>
</evidence>
<dbReference type="PANTHER" id="PTHR11670">
    <property type="entry name" value="ACONITASE/IRON-RESPONSIVE ELEMENT FAMILY MEMBER"/>
    <property type="match status" value="1"/>
</dbReference>
<comment type="subunit">
    <text evidence="6">Monomer.</text>
</comment>
<evidence type="ECO:0000256" key="12">
    <source>
        <dbReference type="ARBA" id="ARBA00023014"/>
    </source>
</evidence>
<proteinExistence type="inferred from homology"/>
<dbReference type="EMBL" id="CABPSJ010000003">
    <property type="protein sequence ID" value="VVE08556.1"/>
    <property type="molecule type" value="Genomic_DNA"/>
</dbReference>
<evidence type="ECO:0000313" key="18">
    <source>
        <dbReference type="EMBL" id="VVE08556.1"/>
    </source>
</evidence>
<comment type="cofactor">
    <cofactor evidence="2">
        <name>[4Fe-4S] cluster</name>
        <dbReference type="ChEBI" id="CHEBI:49883"/>
    </cofactor>
</comment>
<dbReference type="CDD" id="cd01586">
    <property type="entry name" value="AcnA_IRP"/>
    <property type="match status" value="1"/>
</dbReference>
<dbReference type="GO" id="GO:0046872">
    <property type="term" value="F:metal ion binding"/>
    <property type="evidence" value="ECO:0007669"/>
    <property type="project" value="UniProtKB-KW"/>
</dbReference>
<dbReference type="FunFam" id="3.20.19.10:FF:000001">
    <property type="entry name" value="Aconitate hydratase"/>
    <property type="match status" value="1"/>
</dbReference>
<dbReference type="GO" id="GO:0006099">
    <property type="term" value="P:tricarboxylic acid cycle"/>
    <property type="evidence" value="ECO:0007669"/>
    <property type="project" value="UniProtKB-UniPathway"/>
</dbReference>
<evidence type="ECO:0000256" key="6">
    <source>
        <dbReference type="ARBA" id="ARBA00011245"/>
    </source>
</evidence>
<dbReference type="InterPro" id="IPR006249">
    <property type="entry name" value="Aconitase/IRP2"/>
</dbReference>
<evidence type="ECO:0000256" key="11">
    <source>
        <dbReference type="ARBA" id="ARBA00023004"/>
    </source>
</evidence>
<evidence type="ECO:0000256" key="2">
    <source>
        <dbReference type="ARBA" id="ARBA00001966"/>
    </source>
</evidence>
<evidence type="ECO:0000256" key="3">
    <source>
        <dbReference type="ARBA" id="ARBA00004717"/>
    </source>
</evidence>
<reference evidence="18 19" key="1">
    <citation type="submission" date="2019-08" db="EMBL/GenBank/DDBJ databases">
        <authorList>
            <person name="Peeters C."/>
        </authorList>
    </citation>
    <scope>NUCLEOTIDE SEQUENCE [LARGE SCALE GENOMIC DNA]</scope>
    <source>
        <strain evidence="18 19">LMG 31110</strain>
    </source>
</reference>
<sequence>MAHNLHKTLKEFKLSGNKKGKFYSLPQLGKALGVNVERLPVSIRIVLESVLRNCDGKKVTEAHVKQLANWKPNAERTDEIPFVVARVVLQDFTGVPLLADLAAMRNVAERQGKNPKRIEPLVPVDLVVDHSVQIDHFREKKALDLNMKLEFQRNNERYQFMKWGMQAFDTFGVVQPGYGIVHQVNLEYLARGVHKKDDVFYPDTLVGTDSHTTMINGIGVVGWGVGGIEAEAGMLGQPVYFLTPDVVGVELTGRLREGVTATDLVLTITEMLRREKVVGKFVEFFGEGTSSLTLPDRATIANMAPEYGATMGFFPVDEKTIDYFKGTGRTKSEIDAFESYFKAQKLFGIPKSNDIDYTKTLKLDLGTVAPSLAGPKRPQDRIEIGNVKSTFKDLFTKPVAENGFNKTEEQLDTTYKTDSGIDVNNGDVLIAAITSCTNTSNPSVLLAAGLLAKKAVEAGLKVAPHIKTSLAPGSRVVTEYLEAAGLLPYLEKLGFGVTAYGCTTCIGNAGDLTAELNDTIVKNDMVAAAVLSGNRNFEARIHPNIRANFLASPPLVVAYAIAGNVRRDLMTEPVGKGKGGREIFLGDIWPTSEEIHKLMKFAMNAKVFKTNYDSVKEPSPLWAKVKGSKGQVYDWPTSTYIAEPPFFDGFSMDPKTDIEPIHGARALGVFGDSVTTDHISPAGSIKETSPAGKWLLENGVLKADFNSYGSRRGNHEVMMRGTFANVRIKNLMIPAKEDGSRVEGGLTIHQPSGEQLSIYDAAMKYVGENTPTVVFGGEEYGTGSSRDWAAKGTQLLGVKAVIARSFERIHRSNLVGMGVLPLQFKGSDSAQSLGITGEETFDIEGLTADIKPQQDVTLVIHRKNGETQKVQVLLRIDTPIEVDYYKHGGILPFVLRQLLAAA</sequence>
<dbReference type="GO" id="GO:0047456">
    <property type="term" value="F:2-methylisocitrate dehydratase activity"/>
    <property type="evidence" value="ECO:0007669"/>
    <property type="project" value="UniProtKB-EC"/>
</dbReference>
<evidence type="ECO:0000256" key="5">
    <source>
        <dbReference type="ARBA" id="ARBA00007185"/>
    </source>
</evidence>
<keyword evidence="12 15" id="KW-0411">Iron-sulfur</keyword>
<dbReference type="Pfam" id="PF00694">
    <property type="entry name" value="Aconitase_C"/>
    <property type="match status" value="1"/>
</dbReference>
<keyword evidence="8" id="KW-0816">Tricarboxylic acid cycle</keyword>
<dbReference type="NCBIfam" id="NF006757">
    <property type="entry name" value="PRK09277.1"/>
    <property type="match status" value="1"/>
</dbReference>
<dbReference type="InterPro" id="IPR001030">
    <property type="entry name" value="Acoase/IPM_deHydtase_lsu_aba"/>
</dbReference>
<dbReference type="SUPFAM" id="SSF53732">
    <property type="entry name" value="Aconitase iron-sulfur domain"/>
    <property type="match status" value="1"/>
</dbReference>
<dbReference type="GO" id="GO:0003994">
    <property type="term" value="F:aconitate hydratase activity"/>
    <property type="evidence" value="ECO:0007669"/>
    <property type="project" value="UniProtKB-EC"/>
</dbReference>
<comment type="pathway">
    <text evidence="3">Carbohydrate metabolism; tricarboxylic acid cycle; isocitrate from oxaloacetate: step 2/2.</text>
</comment>
<evidence type="ECO:0000256" key="10">
    <source>
        <dbReference type="ARBA" id="ARBA00022884"/>
    </source>
</evidence>
<dbReference type="UniPathway" id="UPA00223">
    <property type="reaction ID" value="UER00718"/>
</dbReference>
<dbReference type="FunFam" id="3.30.499.10:FF:000020">
    <property type="entry name" value="Aconitate hydratase A"/>
    <property type="match status" value="1"/>
</dbReference>
<evidence type="ECO:0000256" key="1">
    <source>
        <dbReference type="ARBA" id="ARBA00000118"/>
    </source>
</evidence>
<dbReference type="SUPFAM" id="SSF52016">
    <property type="entry name" value="LeuD/IlvD-like"/>
    <property type="match status" value="1"/>
</dbReference>
<dbReference type="Gene3D" id="3.20.19.10">
    <property type="entry name" value="Aconitase, domain 4"/>
    <property type="match status" value="1"/>
</dbReference>
<dbReference type="FunFam" id="3.30.499.10:FF:000002">
    <property type="entry name" value="Aconitate hydratase"/>
    <property type="match status" value="1"/>
</dbReference>
<dbReference type="Proteomes" id="UP000337189">
    <property type="component" value="Unassembled WGS sequence"/>
</dbReference>
<comment type="catalytic activity">
    <reaction evidence="14 15">
        <text>citrate = D-threo-isocitrate</text>
        <dbReference type="Rhea" id="RHEA:10336"/>
        <dbReference type="ChEBI" id="CHEBI:15562"/>
        <dbReference type="ChEBI" id="CHEBI:16947"/>
        <dbReference type="EC" id="4.2.1.3"/>
    </reaction>
</comment>
<evidence type="ECO:0000256" key="15">
    <source>
        <dbReference type="RuleBase" id="RU361275"/>
    </source>
</evidence>
<evidence type="ECO:0000256" key="9">
    <source>
        <dbReference type="ARBA" id="ARBA00022723"/>
    </source>
</evidence>
<dbReference type="PROSITE" id="PS00450">
    <property type="entry name" value="ACONITASE_1"/>
    <property type="match status" value="1"/>
</dbReference>
<keyword evidence="11 15" id="KW-0408">Iron</keyword>
<dbReference type="GO" id="GO:0003723">
    <property type="term" value="F:RNA binding"/>
    <property type="evidence" value="ECO:0007669"/>
    <property type="project" value="UniProtKB-KW"/>
</dbReference>
<dbReference type="GO" id="GO:0051539">
    <property type="term" value="F:4 iron, 4 sulfur cluster binding"/>
    <property type="evidence" value="ECO:0007669"/>
    <property type="project" value="UniProtKB-KW"/>
</dbReference>
<feature type="domain" description="Aconitase/3-isopropylmalate dehydratase large subunit alpha/beta/alpha" evidence="16">
    <location>
        <begin position="59"/>
        <end position="563"/>
    </location>
</feature>
<evidence type="ECO:0000256" key="13">
    <source>
        <dbReference type="ARBA" id="ARBA00023239"/>
    </source>
</evidence>
<dbReference type="Pfam" id="PF00330">
    <property type="entry name" value="Aconitase"/>
    <property type="match status" value="1"/>
</dbReference>
<dbReference type="AlphaFoldDB" id="A0A5E4V8S0"/>
<dbReference type="InterPro" id="IPR000573">
    <property type="entry name" value="AconitaseA/IPMdHydase_ssu_swvl"/>
</dbReference>
<dbReference type="Gene3D" id="3.30.499.10">
    <property type="entry name" value="Aconitase, domain 3"/>
    <property type="match status" value="2"/>
</dbReference>
<name>A0A5E4V8S0_9BURK</name>
<dbReference type="InterPro" id="IPR036008">
    <property type="entry name" value="Aconitase_4Fe-4S_dom"/>
</dbReference>
<dbReference type="InterPro" id="IPR018136">
    <property type="entry name" value="Aconitase_4Fe-4S_BS"/>
</dbReference>
<evidence type="ECO:0000256" key="14">
    <source>
        <dbReference type="ARBA" id="ARBA00023501"/>
    </source>
</evidence>
<comment type="pathway">
    <text evidence="4">Organic acid metabolism; propanoate degradation.</text>
</comment>
<organism evidence="18 19">
    <name type="scientific">Pandoraea communis</name>
    <dbReference type="NCBI Taxonomy" id="2508297"/>
    <lineage>
        <taxon>Bacteria</taxon>
        <taxon>Pseudomonadati</taxon>
        <taxon>Pseudomonadota</taxon>
        <taxon>Betaproteobacteria</taxon>
        <taxon>Burkholderiales</taxon>
        <taxon>Burkholderiaceae</taxon>
        <taxon>Pandoraea</taxon>
    </lineage>
</organism>
<comment type="function">
    <text evidence="15">Catalyzes the isomerization of citrate to isocitrate via cis-aconitate.</text>
</comment>
<accession>A0A5E4V8S0</accession>
<dbReference type="Gene3D" id="6.10.190.10">
    <property type="match status" value="1"/>
</dbReference>
<evidence type="ECO:0000259" key="17">
    <source>
        <dbReference type="Pfam" id="PF00694"/>
    </source>
</evidence>
<feature type="domain" description="Aconitase A/isopropylmalate dehydratase small subunit swivel" evidence="17">
    <location>
        <begin position="695"/>
        <end position="825"/>
    </location>
</feature>
<dbReference type="InterPro" id="IPR015931">
    <property type="entry name" value="Acnase/IPM_dHydase_lsu_aba_1/3"/>
</dbReference>
<evidence type="ECO:0000256" key="4">
    <source>
        <dbReference type="ARBA" id="ARBA00005026"/>
    </source>
</evidence>
<dbReference type="CDD" id="cd01580">
    <property type="entry name" value="AcnA_IRP_Swivel"/>
    <property type="match status" value="1"/>
</dbReference>
<evidence type="ECO:0000256" key="8">
    <source>
        <dbReference type="ARBA" id="ARBA00022532"/>
    </source>
</evidence>
<dbReference type="PRINTS" id="PR00415">
    <property type="entry name" value="ACONITASE"/>
</dbReference>
<dbReference type="EC" id="4.2.1.3" evidence="15"/>
<keyword evidence="7 15" id="KW-0004">4Fe-4S</keyword>
<protein>
    <recommendedName>
        <fullName evidence="15">Aconitate hydratase</fullName>
        <shortName evidence="15">Aconitase</shortName>
        <ecNumber evidence="15">4.2.1.3</ecNumber>
    </recommendedName>
</protein>
<dbReference type="PROSITE" id="PS01244">
    <property type="entry name" value="ACONITASE_2"/>
    <property type="match status" value="1"/>
</dbReference>
<comment type="catalytic activity">
    <reaction evidence="1">
        <text>(2S,3R)-3-hydroxybutane-1,2,3-tricarboxylate = 2-methyl-cis-aconitate + H2O</text>
        <dbReference type="Rhea" id="RHEA:17941"/>
        <dbReference type="ChEBI" id="CHEBI:15377"/>
        <dbReference type="ChEBI" id="CHEBI:57429"/>
        <dbReference type="ChEBI" id="CHEBI:57872"/>
        <dbReference type="EC" id="4.2.1.99"/>
    </reaction>
</comment>
<evidence type="ECO:0000259" key="16">
    <source>
        <dbReference type="Pfam" id="PF00330"/>
    </source>
</evidence>
<evidence type="ECO:0000256" key="7">
    <source>
        <dbReference type="ARBA" id="ARBA00022485"/>
    </source>
</evidence>
<dbReference type="OrthoDB" id="9764318at2"/>
<dbReference type="NCBIfam" id="TIGR01341">
    <property type="entry name" value="aconitase_1"/>
    <property type="match status" value="1"/>
</dbReference>
<gene>
    <name evidence="18" type="primary">acnA</name>
    <name evidence="18" type="ORF">PCO31110_02529</name>
</gene>
<keyword evidence="10" id="KW-0694">RNA-binding</keyword>
<dbReference type="NCBIfam" id="NF009520">
    <property type="entry name" value="PRK12881.1"/>
    <property type="match status" value="1"/>
</dbReference>